<feature type="region of interest" description="Disordered" evidence="4">
    <location>
        <begin position="839"/>
        <end position="889"/>
    </location>
</feature>
<feature type="compositionally biased region" description="Acidic residues" evidence="4">
    <location>
        <begin position="841"/>
        <end position="854"/>
    </location>
</feature>
<dbReference type="GO" id="GO:0036064">
    <property type="term" value="C:ciliary basal body"/>
    <property type="evidence" value="ECO:0007669"/>
    <property type="project" value="TreeGrafter"/>
</dbReference>
<evidence type="ECO:0008006" key="7">
    <source>
        <dbReference type="Google" id="ProtNLM"/>
    </source>
</evidence>
<organism evidence="5 6">
    <name type="scientific">Muraenolepis orangiensis</name>
    <name type="common">Patagonian moray cod</name>
    <dbReference type="NCBI Taxonomy" id="630683"/>
    <lineage>
        <taxon>Eukaryota</taxon>
        <taxon>Metazoa</taxon>
        <taxon>Chordata</taxon>
        <taxon>Craniata</taxon>
        <taxon>Vertebrata</taxon>
        <taxon>Euteleostomi</taxon>
        <taxon>Actinopterygii</taxon>
        <taxon>Neopterygii</taxon>
        <taxon>Teleostei</taxon>
        <taxon>Neoteleostei</taxon>
        <taxon>Acanthomorphata</taxon>
        <taxon>Zeiogadaria</taxon>
        <taxon>Gadariae</taxon>
        <taxon>Gadiformes</taxon>
        <taxon>Muraenolepidoidei</taxon>
        <taxon>Muraenolepididae</taxon>
        <taxon>Muraenolepis</taxon>
    </lineage>
</organism>
<keyword evidence="6" id="KW-1185">Reference proteome</keyword>
<dbReference type="SUPFAM" id="SSF56059">
    <property type="entry name" value="Glutathione synthetase ATP-binding domain-like"/>
    <property type="match status" value="1"/>
</dbReference>
<feature type="compositionally biased region" description="Pro residues" evidence="4">
    <location>
        <begin position="876"/>
        <end position="889"/>
    </location>
</feature>
<dbReference type="Pfam" id="PF03133">
    <property type="entry name" value="TTL"/>
    <property type="match status" value="1"/>
</dbReference>
<feature type="region of interest" description="Disordered" evidence="4">
    <location>
        <begin position="1"/>
        <end position="26"/>
    </location>
</feature>
<feature type="region of interest" description="Disordered" evidence="4">
    <location>
        <begin position="286"/>
        <end position="305"/>
    </location>
</feature>
<feature type="compositionally biased region" description="Polar residues" evidence="4">
    <location>
        <begin position="137"/>
        <end position="154"/>
    </location>
</feature>
<feature type="compositionally biased region" description="Low complexity" evidence="4">
    <location>
        <begin position="203"/>
        <end position="213"/>
    </location>
</feature>
<dbReference type="GO" id="GO:0070740">
    <property type="term" value="F:tubulin-glutamic acid ligase activity"/>
    <property type="evidence" value="ECO:0007669"/>
    <property type="project" value="TreeGrafter"/>
</dbReference>
<feature type="region of interest" description="Disordered" evidence="4">
    <location>
        <begin position="68"/>
        <end position="157"/>
    </location>
</feature>
<dbReference type="PANTHER" id="PTHR12241:SF162">
    <property type="entry name" value="TUBULIN MONOGLUTAMYLASE TTLL4"/>
    <property type="match status" value="1"/>
</dbReference>
<accession>A0A9Q0IBQ0</accession>
<dbReference type="EMBL" id="JANIIK010000113">
    <property type="protein sequence ID" value="KAJ3592749.1"/>
    <property type="molecule type" value="Genomic_DNA"/>
</dbReference>
<dbReference type="PANTHER" id="PTHR12241">
    <property type="entry name" value="TUBULIN POLYGLUTAMYLASE"/>
    <property type="match status" value="1"/>
</dbReference>
<gene>
    <name evidence="5" type="ORF">NHX12_007876</name>
</gene>
<evidence type="ECO:0000313" key="5">
    <source>
        <dbReference type="EMBL" id="KAJ3592749.1"/>
    </source>
</evidence>
<dbReference type="InterPro" id="IPR004344">
    <property type="entry name" value="TTL/TTLL_fam"/>
</dbReference>
<dbReference type="GO" id="GO:0005524">
    <property type="term" value="F:ATP binding"/>
    <property type="evidence" value="ECO:0007669"/>
    <property type="project" value="UniProtKB-KW"/>
</dbReference>
<evidence type="ECO:0000256" key="4">
    <source>
        <dbReference type="SAM" id="MobiDB-lite"/>
    </source>
</evidence>
<evidence type="ECO:0000256" key="2">
    <source>
        <dbReference type="ARBA" id="ARBA00022741"/>
    </source>
</evidence>
<keyword evidence="3" id="KW-0067">ATP-binding</keyword>
<name>A0A9Q0IBQ0_9TELE</name>
<dbReference type="AlphaFoldDB" id="A0A9Q0IBQ0"/>
<feature type="compositionally biased region" description="Low complexity" evidence="4">
    <location>
        <begin position="17"/>
        <end position="26"/>
    </location>
</feature>
<evidence type="ECO:0000256" key="1">
    <source>
        <dbReference type="ARBA" id="ARBA00022598"/>
    </source>
</evidence>
<proteinExistence type="predicted"/>
<dbReference type="GO" id="GO:0015631">
    <property type="term" value="F:tubulin binding"/>
    <property type="evidence" value="ECO:0007669"/>
    <property type="project" value="TreeGrafter"/>
</dbReference>
<sequence>MPTNPSSPLGSGRLRTPPKSNSPTITTTITTTTKVPLPTHHLPRELPQVHFGNIDGNNNPALQSLAAVSQRHGETPRIELGGVSTTEDSDHKVRRSGQPSATGSTGPFPEDRIRRSSRVPGHEQRALSPGEDMETSIAFSPDNQPQPMATTTIRPTKRTAHNVCAPADGPSAAQCSAANTKSLPFLATGMSCRLITKPSLKTRSSLSTRSTTTEANDHFLPKPCPSALGADRSLRPTQGAVVPSESCANTTAGKDKKPDLASCPAGTPVGAVANQMSAIHLTKLTLPSLSSSPHPSPGPEASDGGAELSVQECVAMQVDDEEEEFIDEVEDGCIDEVEVGCSDDESSDCSSIICELNSVEVPVEERSALVPSLFSFFPPTLYFSKANERVEMLPQDQRKLLKWKMSSVTPNVVRHIIARSHFKITKRSHDWLGCWGHHMKSPLFKNIKEHQKLNHFPGSFQIGRKDRLWRNLSKMRARFGKQEFSFFPRSFILPQDIKLLRRAWEDAGACHKWIIKPPASARGTGIEVIHKWCQMPKKRPLLVQKYLHKPYLISGNKFDLRIYVYVTSYDPLRIYIFSDGLVRFASCKYSSSMRSLGNKFMHLTNYSVNKKNSEYQTNSDDKACQGHKWALKALWQYLGAKGINTTLIWDKIKDMVIKTIIASDPYINSLLKMHLSAPYSCHELFGFDIMLDNKLKPWVLHSNTALDVTIKGQMIRDVLNLAGFLLPTCSSASSSSRGRSRAKPSTDEQDLCSSVLDVLTPGDCRRYLNILLSQWESRYASDRNKGISLLRSLCQKSVHLGTSDPAHMWSKSSFVSRFENKRADLSSSSVAISWQRRIHSEDEDDDDNEGSNEDVLDREVCSISSSINPVASPSPGSTPTPTPTPSPVP</sequence>
<feature type="compositionally biased region" description="Basic and acidic residues" evidence="4">
    <location>
        <begin position="109"/>
        <end position="125"/>
    </location>
</feature>
<comment type="caution">
    <text evidence="5">The sequence shown here is derived from an EMBL/GenBank/DDBJ whole genome shotgun (WGS) entry which is preliminary data.</text>
</comment>
<dbReference type="GO" id="GO:0000226">
    <property type="term" value="P:microtubule cytoskeleton organization"/>
    <property type="evidence" value="ECO:0007669"/>
    <property type="project" value="TreeGrafter"/>
</dbReference>
<evidence type="ECO:0000313" key="6">
    <source>
        <dbReference type="Proteomes" id="UP001148018"/>
    </source>
</evidence>
<dbReference type="PROSITE" id="PS51221">
    <property type="entry name" value="TTL"/>
    <property type="match status" value="1"/>
</dbReference>
<keyword evidence="1" id="KW-0436">Ligase</keyword>
<feature type="region of interest" description="Disordered" evidence="4">
    <location>
        <begin position="239"/>
        <end position="261"/>
    </location>
</feature>
<reference evidence="5" key="1">
    <citation type="submission" date="2022-07" db="EMBL/GenBank/DDBJ databases">
        <title>Chromosome-level genome of Muraenolepis orangiensis.</title>
        <authorList>
            <person name="Kim J."/>
        </authorList>
    </citation>
    <scope>NUCLEOTIDE SEQUENCE</scope>
    <source>
        <strain evidence="5">KU_S4_2022</strain>
        <tissue evidence="5">Muscle</tissue>
    </source>
</reference>
<dbReference type="OrthoDB" id="202825at2759"/>
<dbReference type="Proteomes" id="UP001148018">
    <property type="component" value="Unassembled WGS sequence"/>
</dbReference>
<dbReference type="Gene3D" id="3.30.470.20">
    <property type="entry name" value="ATP-grasp fold, B domain"/>
    <property type="match status" value="1"/>
</dbReference>
<feature type="region of interest" description="Disordered" evidence="4">
    <location>
        <begin position="203"/>
        <end position="223"/>
    </location>
</feature>
<protein>
    <recommendedName>
        <fullName evidence="7">Tubulin polyglutamylase TTLL4</fullName>
    </recommendedName>
</protein>
<keyword evidence="2" id="KW-0547">Nucleotide-binding</keyword>
<evidence type="ECO:0000256" key="3">
    <source>
        <dbReference type="ARBA" id="ARBA00022840"/>
    </source>
</evidence>